<evidence type="ECO:0000313" key="4">
    <source>
        <dbReference type="EMBL" id="GGH05970.1"/>
    </source>
</evidence>
<dbReference type="SUPFAM" id="SSF53474">
    <property type="entry name" value="alpha/beta-Hydrolases"/>
    <property type="match status" value="1"/>
</dbReference>
<dbReference type="EMBL" id="JACIEF010000001">
    <property type="protein sequence ID" value="MBB4107141.1"/>
    <property type="molecule type" value="Genomic_DNA"/>
</dbReference>
<dbReference type="InterPro" id="IPR029058">
    <property type="entry name" value="AB_hydrolase_fold"/>
</dbReference>
<evidence type="ECO:0000313" key="5">
    <source>
        <dbReference type="EMBL" id="MBB4107141.1"/>
    </source>
</evidence>
<reference evidence="7" key="2">
    <citation type="journal article" date="2019" name="Int. J. Syst. Evol. Microbiol.">
        <title>The Global Catalogue of Microorganisms (GCM) 10K type strain sequencing project: providing services to taxonomists for standard genome sequencing and annotation.</title>
        <authorList>
            <consortium name="The Broad Institute Genomics Platform"/>
            <consortium name="The Broad Institute Genome Sequencing Center for Infectious Disease"/>
            <person name="Wu L."/>
            <person name="Ma J."/>
        </authorList>
    </citation>
    <scope>NUCLEOTIDE SEQUENCE [LARGE SCALE GENOMIC DNA]</scope>
    <source>
        <strain evidence="7">CGMCC 1.15287</strain>
    </source>
</reference>
<dbReference type="EMBL" id="BMHZ01000002">
    <property type="protein sequence ID" value="GGH05970.1"/>
    <property type="molecule type" value="Genomic_DNA"/>
</dbReference>
<accession>A0A7W6K8H3</accession>
<reference evidence="5 6" key="3">
    <citation type="submission" date="2020-08" db="EMBL/GenBank/DDBJ databases">
        <title>Genomic Encyclopedia of Type Strains, Phase IV (KMG-IV): sequencing the most valuable type-strain genomes for metagenomic binning, comparative biology and taxonomic classification.</title>
        <authorList>
            <person name="Goeker M."/>
        </authorList>
    </citation>
    <scope>NUCLEOTIDE SEQUENCE [LARGE SCALE GENOMIC DNA]</scope>
    <source>
        <strain evidence="5 6">DSM 100774</strain>
    </source>
</reference>
<evidence type="ECO:0000256" key="1">
    <source>
        <dbReference type="ARBA" id="ARBA00005622"/>
    </source>
</evidence>
<comment type="caution">
    <text evidence="5">The sequence shown here is derived from an EMBL/GenBank/DDBJ whole genome shotgun (WGS) entry which is preliminary data.</text>
</comment>
<dbReference type="Proteomes" id="UP000532273">
    <property type="component" value="Unassembled WGS sequence"/>
</dbReference>
<reference evidence="4" key="1">
    <citation type="journal article" date="2014" name="Int. J. Syst. Evol. Microbiol.">
        <title>Complete genome of a new Firmicutes species belonging to the dominant human colonic microbiota ('Ruminococcus bicirculans') reveals two chromosomes and a selective capacity to utilize plant glucans.</title>
        <authorList>
            <consortium name="NISC Comparative Sequencing Program"/>
            <person name="Wegmann U."/>
            <person name="Louis P."/>
            <person name="Goesmann A."/>
            <person name="Henrissat B."/>
            <person name="Duncan S.H."/>
            <person name="Flint H.J."/>
        </authorList>
    </citation>
    <scope>NUCLEOTIDE SEQUENCE</scope>
    <source>
        <strain evidence="4">CGMCC 1.15287</strain>
    </source>
</reference>
<gene>
    <name evidence="4" type="ORF">GCM10007422_22390</name>
    <name evidence="5" type="ORF">GGQ60_001101</name>
</gene>
<evidence type="ECO:0000256" key="2">
    <source>
        <dbReference type="ARBA" id="ARBA00022801"/>
    </source>
</evidence>
<organism evidence="5 6">
    <name type="scientific">Pedobacter zeae</name>
    <dbReference type="NCBI Taxonomy" id="1737356"/>
    <lineage>
        <taxon>Bacteria</taxon>
        <taxon>Pseudomonadati</taxon>
        <taxon>Bacteroidota</taxon>
        <taxon>Sphingobacteriia</taxon>
        <taxon>Sphingobacteriales</taxon>
        <taxon>Sphingobacteriaceae</taxon>
        <taxon>Pedobacter</taxon>
    </lineage>
</organism>
<evidence type="ECO:0000256" key="3">
    <source>
        <dbReference type="SAM" id="SignalP"/>
    </source>
</evidence>
<feature type="signal peptide" evidence="3">
    <location>
        <begin position="1"/>
        <end position="27"/>
    </location>
</feature>
<keyword evidence="3" id="KW-0732">Signal</keyword>
<dbReference type="Proteomes" id="UP000642938">
    <property type="component" value="Unassembled WGS sequence"/>
</dbReference>
<protein>
    <submittedName>
        <fullName evidence="4">Esterase</fullName>
    </submittedName>
</protein>
<sequence length="296" mass="33747">MKVKLHTYKIALFTLLIFCQLTTLGQAKNQKTVNRDKPFVLGVIDEIQSKTLSEKRILNIYLPEGYQPNDTTRYPVIYLLDGSADEDFIHIAGLVQFNSFEWVNQVPKSIVVGIATVDRRRDFTFPTTIEADRKKFPTAGHSDRFIAFIGNELQPYIEKKYKTTSSKTIIGQSLGGLLITEILFKKPSLFNKYVIVSPSLWWDNGSLFNQDSKISESAFNPQTRVYIAVGKEGLTPTEIPRVMEVDANLLAEKIKGFNNQNVKVYFDFLPQEDHATIMHQAVSNSFKLLYPKPKKE</sequence>
<keyword evidence="7" id="KW-1185">Reference proteome</keyword>
<dbReference type="PANTHER" id="PTHR40841">
    <property type="entry name" value="SIDEROPHORE TRIACETYLFUSARININE C ESTERASE"/>
    <property type="match status" value="1"/>
</dbReference>
<dbReference type="Gene3D" id="3.40.50.1820">
    <property type="entry name" value="alpha/beta hydrolase"/>
    <property type="match status" value="1"/>
</dbReference>
<dbReference type="AlphaFoldDB" id="A0A7W6K8H3"/>
<reference evidence="4" key="4">
    <citation type="submission" date="2024-05" db="EMBL/GenBank/DDBJ databases">
        <authorList>
            <person name="Sun Q."/>
            <person name="Zhou Y."/>
        </authorList>
    </citation>
    <scope>NUCLEOTIDE SEQUENCE</scope>
    <source>
        <strain evidence="4">CGMCC 1.15287</strain>
    </source>
</reference>
<keyword evidence="2" id="KW-0378">Hydrolase</keyword>
<dbReference type="InterPro" id="IPR052558">
    <property type="entry name" value="Siderophore_Hydrolase_D"/>
</dbReference>
<comment type="similarity">
    <text evidence="1">Belongs to the esterase D family.</text>
</comment>
<feature type="chain" id="PRO_5031412242" evidence="3">
    <location>
        <begin position="28"/>
        <end position="296"/>
    </location>
</feature>
<dbReference type="PANTHER" id="PTHR40841:SF2">
    <property type="entry name" value="SIDEROPHORE-DEGRADING ESTERASE (EUROFUNG)"/>
    <property type="match status" value="1"/>
</dbReference>
<proteinExistence type="inferred from homology"/>
<dbReference type="Pfam" id="PF00756">
    <property type="entry name" value="Esterase"/>
    <property type="match status" value="1"/>
</dbReference>
<evidence type="ECO:0000313" key="6">
    <source>
        <dbReference type="Proteomes" id="UP000532273"/>
    </source>
</evidence>
<dbReference type="RefSeq" id="WP_183760597.1">
    <property type="nucleotide sequence ID" value="NZ_BMHZ01000002.1"/>
</dbReference>
<dbReference type="GO" id="GO:0016788">
    <property type="term" value="F:hydrolase activity, acting on ester bonds"/>
    <property type="evidence" value="ECO:0007669"/>
    <property type="project" value="TreeGrafter"/>
</dbReference>
<name>A0A7W6K8H3_9SPHI</name>
<evidence type="ECO:0000313" key="7">
    <source>
        <dbReference type="Proteomes" id="UP000642938"/>
    </source>
</evidence>
<dbReference type="InterPro" id="IPR000801">
    <property type="entry name" value="Esterase-like"/>
</dbReference>